<evidence type="ECO:0000313" key="7">
    <source>
        <dbReference type="EMBL" id="ARU53332.1"/>
    </source>
</evidence>
<dbReference type="GO" id="GO:0006826">
    <property type="term" value="P:iron ion transport"/>
    <property type="evidence" value="ECO:0007669"/>
    <property type="project" value="InterPro"/>
</dbReference>
<dbReference type="EMBL" id="CP021383">
    <property type="protein sequence ID" value="ARU53332.1"/>
    <property type="molecule type" value="Genomic_DNA"/>
</dbReference>
<protein>
    <recommendedName>
        <fullName evidence="6">Enterochelin esterase N-terminal domain-containing protein</fullName>
    </recommendedName>
</protein>
<proteinExistence type="inferred from homology"/>
<evidence type="ECO:0000256" key="4">
    <source>
        <dbReference type="ARBA" id="ARBA00024201"/>
    </source>
</evidence>
<gene>
    <name evidence="7" type="ORF">CBR64_19745</name>
</gene>
<comment type="subcellular location">
    <subcellularLocation>
        <location evidence="1">Cytoplasm</location>
    </subcellularLocation>
</comment>
<keyword evidence="2" id="KW-0963">Cytoplasm</keyword>
<dbReference type="PANTHER" id="PTHR48098">
    <property type="entry name" value="ENTEROCHELIN ESTERASE-RELATED"/>
    <property type="match status" value="1"/>
</dbReference>
<evidence type="ECO:0000259" key="6">
    <source>
        <dbReference type="Pfam" id="PF11806"/>
    </source>
</evidence>
<accession>A0A1Y0HYR8</accession>
<dbReference type="InterPro" id="IPR021764">
    <property type="entry name" value="Enterochelin_esterase_N"/>
</dbReference>
<keyword evidence="3" id="KW-0378">Hydrolase</keyword>
<feature type="region of interest" description="Disordered" evidence="5">
    <location>
        <begin position="1"/>
        <end position="92"/>
    </location>
</feature>
<dbReference type="Gene3D" id="2.60.40.10">
    <property type="entry name" value="Immunoglobulins"/>
    <property type="match status" value="1"/>
</dbReference>
<dbReference type="InterPro" id="IPR014756">
    <property type="entry name" value="Ig_E-set"/>
</dbReference>
<dbReference type="SUPFAM" id="SSF53474">
    <property type="entry name" value="alpha/beta-Hydrolases"/>
    <property type="match status" value="1"/>
</dbReference>
<dbReference type="Proteomes" id="UP000196228">
    <property type="component" value="Chromosome"/>
</dbReference>
<dbReference type="GO" id="GO:0005737">
    <property type="term" value="C:cytoplasm"/>
    <property type="evidence" value="ECO:0007669"/>
    <property type="project" value="UniProtKB-SubCell"/>
</dbReference>
<dbReference type="SUPFAM" id="SSF81296">
    <property type="entry name" value="E set domains"/>
    <property type="match status" value="1"/>
</dbReference>
<dbReference type="InterPro" id="IPR013783">
    <property type="entry name" value="Ig-like_fold"/>
</dbReference>
<organism evidence="7 8">
    <name type="scientific">Cellulosimicrobium cellulans</name>
    <name type="common">Arthrobacter luteus</name>
    <dbReference type="NCBI Taxonomy" id="1710"/>
    <lineage>
        <taxon>Bacteria</taxon>
        <taxon>Bacillati</taxon>
        <taxon>Actinomycetota</taxon>
        <taxon>Actinomycetes</taxon>
        <taxon>Micrococcales</taxon>
        <taxon>Promicromonosporaceae</taxon>
        <taxon>Cellulosimicrobium</taxon>
    </lineage>
</organism>
<dbReference type="Gene3D" id="3.40.50.1820">
    <property type="entry name" value="alpha/beta hydrolase"/>
    <property type="match status" value="1"/>
</dbReference>
<reference evidence="7 8" key="1">
    <citation type="submission" date="2017-05" db="EMBL/GenBank/DDBJ databases">
        <authorList>
            <person name="Song R."/>
            <person name="Chenine A.L."/>
            <person name="Ruprecht R.M."/>
        </authorList>
    </citation>
    <scope>NUCLEOTIDE SEQUENCE [LARGE SCALE GENOMIC DNA]</scope>
    <source>
        <strain evidence="7 8">PSBB019</strain>
    </source>
</reference>
<evidence type="ECO:0000256" key="5">
    <source>
        <dbReference type="SAM" id="MobiDB-lite"/>
    </source>
</evidence>
<dbReference type="GO" id="GO:0008849">
    <property type="term" value="F:enterochelin esterase activity"/>
    <property type="evidence" value="ECO:0007669"/>
    <property type="project" value="InterPro"/>
</dbReference>
<evidence type="ECO:0000256" key="2">
    <source>
        <dbReference type="ARBA" id="ARBA00022490"/>
    </source>
</evidence>
<comment type="similarity">
    <text evidence="4">Belongs to the Fes family.</text>
</comment>
<evidence type="ECO:0000256" key="1">
    <source>
        <dbReference type="ARBA" id="ARBA00004496"/>
    </source>
</evidence>
<dbReference type="Pfam" id="PF00756">
    <property type="entry name" value="Esterase"/>
    <property type="match status" value="1"/>
</dbReference>
<dbReference type="KEGG" id="cceu:CBR64_19745"/>
<feature type="compositionally biased region" description="Low complexity" evidence="5">
    <location>
        <begin position="1"/>
        <end position="13"/>
    </location>
</feature>
<feature type="compositionally biased region" description="Pro residues" evidence="5">
    <location>
        <begin position="61"/>
        <end position="72"/>
    </location>
</feature>
<dbReference type="InterPro" id="IPR000801">
    <property type="entry name" value="Esterase-like"/>
</dbReference>
<evidence type="ECO:0000256" key="3">
    <source>
        <dbReference type="ARBA" id="ARBA00022801"/>
    </source>
</evidence>
<evidence type="ECO:0000313" key="8">
    <source>
        <dbReference type="Proteomes" id="UP000196228"/>
    </source>
</evidence>
<dbReference type="GO" id="GO:0005506">
    <property type="term" value="F:iron ion binding"/>
    <property type="evidence" value="ECO:0007669"/>
    <property type="project" value="InterPro"/>
</dbReference>
<feature type="compositionally biased region" description="Basic residues" evidence="5">
    <location>
        <begin position="24"/>
        <end position="43"/>
    </location>
</feature>
<sequence length="481" mass="51477">MTARPSPRRSSSPTPVPPDEPPRRHPVHRRARRTLPCGGRRRASPVQSRRPGTVRRSVRVPPHPDPEAPPGRPVARSRRTPPKVPRPEPAPRVVGPVVERLEAALAASPGRRDAVVERFWSEGAGASPVVETAGPGEAVATFLVRDGGARAVLLFVNRLTDERNLADSLMARVPGTDVWHLSYRMATTWRASYAVLAHRGDGPAPWDAPDQAALRRALDLVGRPDPRNPRTCRNRAGQVQSVVELPDAPPQPYVERRPGVARGAVTDQAAPGGRRAWVYEPPVPEGTATDVVLVLDGDAWTGSQDLATTLDNLHHDGAVRPLRAVLLDAGSRERRWGELDGGGGMDAYLAHDLLDWARASLPVRSGRGAVSVAGQSLGALTSLRVLAAHPDRVGAAISQSASLWQGDPSAGLAPGALAGTRAWVEVGTQEWVLRPEHPAAVGRLRAAGCEVAYREFDGGHDDACWRGGIADALAWAHPPTR</sequence>
<dbReference type="AlphaFoldDB" id="A0A1Y0HYR8"/>
<dbReference type="GO" id="GO:0005975">
    <property type="term" value="P:carbohydrate metabolic process"/>
    <property type="evidence" value="ECO:0007669"/>
    <property type="project" value="UniProtKB-ARBA"/>
</dbReference>
<dbReference type="InterPro" id="IPR050583">
    <property type="entry name" value="Mycobacterial_A85_antigen"/>
</dbReference>
<dbReference type="PANTHER" id="PTHR48098:SF3">
    <property type="entry name" value="IRON(III) ENTEROBACTIN ESTERASE"/>
    <property type="match status" value="1"/>
</dbReference>
<name>A0A1Y0HYR8_CELCE</name>
<dbReference type="InterPro" id="IPR029058">
    <property type="entry name" value="AB_hydrolase_fold"/>
</dbReference>
<dbReference type="Pfam" id="PF11806">
    <property type="entry name" value="Enterochelin_N"/>
    <property type="match status" value="1"/>
</dbReference>
<feature type="domain" description="Enterochelin esterase N-terminal" evidence="6">
    <location>
        <begin position="141"/>
        <end position="252"/>
    </location>
</feature>